<sequence length="170" mass="19402">MAFKKTPLVFSIATRLHISPEQAALTKVVIEESGGNTSCIARLYSNVDKARISIAQEIMENWKAVNKIEKEYKILQDKINKTADETTTETQVCSGNGRRVDLSNECREVCRKRTEKRRREKSKEGDYSQGKSTYICKENDEEEVFVEDQDINGVVDIQGIPWNKIKPEIS</sequence>
<organism evidence="1 2">
    <name type="scientific">Lepeophtheirus salmonis</name>
    <name type="common">Salmon louse</name>
    <name type="synonym">Caligus salmonis</name>
    <dbReference type="NCBI Taxonomy" id="72036"/>
    <lineage>
        <taxon>Eukaryota</taxon>
        <taxon>Metazoa</taxon>
        <taxon>Ecdysozoa</taxon>
        <taxon>Arthropoda</taxon>
        <taxon>Crustacea</taxon>
        <taxon>Multicrustacea</taxon>
        <taxon>Hexanauplia</taxon>
        <taxon>Copepoda</taxon>
        <taxon>Siphonostomatoida</taxon>
        <taxon>Caligidae</taxon>
        <taxon>Lepeophtheirus</taxon>
    </lineage>
</organism>
<protein>
    <submittedName>
        <fullName evidence="1">KTN1</fullName>
    </submittedName>
</protein>
<dbReference type="AlphaFoldDB" id="A0A7R8HCI8"/>
<evidence type="ECO:0000313" key="2">
    <source>
        <dbReference type="Proteomes" id="UP000675881"/>
    </source>
</evidence>
<gene>
    <name evidence="1" type="ORF">LSAA_12609</name>
</gene>
<name>A0A7R8HCI8_LEPSM</name>
<dbReference type="EMBL" id="HG994586">
    <property type="protein sequence ID" value="CAF3005857.1"/>
    <property type="molecule type" value="Genomic_DNA"/>
</dbReference>
<proteinExistence type="predicted"/>
<reference evidence="1" key="1">
    <citation type="submission" date="2021-02" db="EMBL/GenBank/DDBJ databases">
        <authorList>
            <person name="Bekaert M."/>
        </authorList>
    </citation>
    <scope>NUCLEOTIDE SEQUENCE</scope>
    <source>
        <strain evidence="1">IoA-00</strain>
    </source>
</reference>
<evidence type="ECO:0000313" key="1">
    <source>
        <dbReference type="EMBL" id="CAF3005857.1"/>
    </source>
</evidence>
<accession>A0A7R8HCI8</accession>
<dbReference type="Proteomes" id="UP000675881">
    <property type="component" value="Chromosome 7"/>
</dbReference>
<keyword evidence="2" id="KW-1185">Reference proteome</keyword>